<comment type="subunit">
    <text evidence="1">Monomer.</text>
</comment>
<keyword evidence="1" id="KW-0227">DNA damage</keyword>
<gene>
    <name evidence="1" type="primary">dbh</name>
    <name evidence="3" type="ORF">NEF87_004381</name>
</gene>
<evidence type="ECO:0000256" key="1">
    <source>
        <dbReference type="HAMAP-Rule" id="MF_01113"/>
    </source>
</evidence>
<comment type="cofactor">
    <cofactor evidence="1">
        <name>Mg(2+)</name>
        <dbReference type="ChEBI" id="CHEBI:18420"/>
    </cofactor>
    <text evidence="1">Binds 2 magnesium ions per subunit.</text>
</comment>
<dbReference type="Pfam" id="PF11799">
    <property type="entry name" value="IMS_C"/>
    <property type="match status" value="1"/>
</dbReference>
<protein>
    <recommendedName>
        <fullName evidence="1">DNA polymerase IV</fullName>
        <shortName evidence="1">Pol IV</shortName>
        <ecNumber evidence="1">2.7.7.7</ecNumber>
    </recommendedName>
</protein>
<organism evidence="3 4">
    <name type="scientific">Candidatus Lokiarchaeum ossiferum</name>
    <dbReference type="NCBI Taxonomy" id="2951803"/>
    <lineage>
        <taxon>Archaea</taxon>
        <taxon>Promethearchaeati</taxon>
        <taxon>Promethearchaeota</taxon>
        <taxon>Promethearchaeia</taxon>
        <taxon>Promethearchaeales</taxon>
        <taxon>Promethearchaeaceae</taxon>
        <taxon>Candidatus Lokiarchaeum</taxon>
    </lineage>
</organism>
<dbReference type="HAMAP" id="MF_01113">
    <property type="entry name" value="DNApol_IV"/>
    <property type="match status" value="1"/>
</dbReference>
<keyword evidence="1" id="KW-0238">DNA-binding</keyword>
<dbReference type="Pfam" id="PF00817">
    <property type="entry name" value="IMS"/>
    <property type="match status" value="1"/>
</dbReference>
<dbReference type="PANTHER" id="PTHR11076">
    <property type="entry name" value="DNA REPAIR POLYMERASE UMUC / TRANSFERASE FAMILY MEMBER"/>
    <property type="match status" value="1"/>
</dbReference>
<accession>A0ABY6HXK3</accession>
<dbReference type="EC" id="2.7.7.7" evidence="1"/>
<dbReference type="Proteomes" id="UP001208689">
    <property type="component" value="Chromosome"/>
</dbReference>
<dbReference type="PROSITE" id="PS50173">
    <property type="entry name" value="UMUC"/>
    <property type="match status" value="1"/>
</dbReference>
<dbReference type="InterPro" id="IPR043128">
    <property type="entry name" value="Rev_trsase/Diguanyl_cyclase"/>
</dbReference>
<evidence type="ECO:0000313" key="4">
    <source>
        <dbReference type="Proteomes" id="UP001208689"/>
    </source>
</evidence>
<keyword evidence="1" id="KW-0234">DNA repair</keyword>
<dbReference type="Gene3D" id="1.10.150.20">
    <property type="entry name" value="5' to 3' exonuclease, C-terminal subdomain"/>
    <property type="match status" value="1"/>
</dbReference>
<dbReference type="PANTHER" id="PTHR11076:SF33">
    <property type="entry name" value="DNA POLYMERASE KAPPA"/>
    <property type="match status" value="1"/>
</dbReference>
<reference evidence="3" key="1">
    <citation type="submission" date="2022-09" db="EMBL/GenBank/DDBJ databases">
        <title>Actin cytoskeleton and complex cell architecture in an #Asgard archaeon.</title>
        <authorList>
            <person name="Ponce Toledo R.I."/>
            <person name="Schleper C."/>
            <person name="Rodrigues Oliveira T."/>
            <person name="Wollweber F."/>
            <person name="Xu J."/>
            <person name="Rittmann S."/>
            <person name="Klingl A."/>
            <person name="Pilhofer M."/>
        </authorList>
    </citation>
    <scope>NUCLEOTIDE SEQUENCE</scope>
    <source>
        <strain evidence="3">B-35</strain>
    </source>
</reference>
<dbReference type="GO" id="GO:0003887">
    <property type="term" value="F:DNA-directed DNA polymerase activity"/>
    <property type="evidence" value="ECO:0007669"/>
    <property type="project" value="UniProtKB-EC"/>
</dbReference>
<dbReference type="InterPro" id="IPR036775">
    <property type="entry name" value="DNA_pol_Y-fam_lit_finger_sf"/>
</dbReference>
<comment type="similarity">
    <text evidence="1">Belongs to the DNA polymerase type-Y family.</text>
</comment>
<keyword evidence="1" id="KW-0963">Cytoplasm</keyword>
<keyword evidence="1" id="KW-0479">Metal-binding</keyword>
<feature type="domain" description="UmuC" evidence="2">
    <location>
        <begin position="9"/>
        <end position="192"/>
    </location>
</feature>
<feature type="binding site" evidence="1">
    <location>
        <position position="110"/>
    </location>
    <ligand>
        <name>Mg(2+)</name>
        <dbReference type="ChEBI" id="CHEBI:18420"/>
    </ligand>
</feature>
<feature type="active site" evidence="1">
    <location>
        <position position="111"/>
    </location>
</feature>
<evidence type="ECO:0000259" key="2">
    <source>
        <dbReference type="PROSITE" id="PS50173"/>
    </source>
</evidence>
<proteinExistence type="inferred from homology"/>
<keyword evidence="4" id="KW-1185">Reference proteome</keyword>
<keyword evidence="1 3" id="KW-0808">Transferase</keyword>
<sequence length="372" mass="42735">MIDEPQKFIFLADLDSFFASVVLLDHPEYIGVPLIVGANPRHGKGRGVVSTCSYEARAFGIHSGMPISQAWERCPSGIYTRPVFGRIKEISNKVMAVFRKYNQIEQVSIDEAYLDMTDRCNSFQEAKQLAQEIKDKVQRETGVTCSIGVSFSKTLAKIGSDVNKPNGITVITPQNYKEILGPLKITRIPGIGKKSLTYYEKRGFTTIGDIHQTPIHKMIAIFGQRRGEWAWKAAHGKDGRKVHDEDHYSERKSISKERTFSSDVQNYDIIIEKISSLNHKLHDIIKEKEIYYRTISIKIRFQGFDTYTRAKSFQSYTRNETKAFQIIRELLEEFRTHPKNVRLIGLRFSNLKEKLDSNQTTLLSFLKKKEEN</sequence>
<comment type="subcellular location">
    <subcellularLocation>
        <location evidence="1">Cytoplasm</location>
    </subcellularLocation>
</comment>
<keyword evidence="1" id="KW-0235">DNA replication</keyword>
<feature type="site" description="Substrate discrimination" evidence="1">
    <location>
        <position position="18"/>
    </location>
</feature>
<keyword evidence="1" id="KW-0239">DNA-directed DNA polymerase</keyword>
<dbReference type="SUPFAM" id="SSF100879">
    <property type="entry name" value="Lesion bypass DNA polymerase (Y-family), little finger domain"/>
    <property type="match status" value="1"/>
</dbReference>
<dbReference type="InterPro" id="IPR017961">
    <property type="entry name" value="DNA_pol_Y-fam_little_finger"/>
</dbReference>
<dbReference type="NCBIfam" id="NF002677">
    <property type="entry name" value="PRK02406.1"/>
    <property type="match status" value="1"/>
</dbReference>
<dbReference type="InterPro" id="IPR050116">
    <property type="entry name" value="DNA_polymerase-Y"/>
</dbReference>
<dbReference type="Gene3D" id="3.30.1490.100">
    <property type="entry name" value="DNA polymerase, Y-family, little finger domain"/>
    <property type="match status" value="1"/>
</dbReference>
<feature type="binding site" evidence="1">
    <location>
        <position position="13"/>
    </location>
    <ligand>
        <name>Mg(2+)</name>
        <dbReference type="ChEBI" id="CHEBI:18420"/>
    </ligand>
</feature>
<dbReference type="InterPro" id="IPR043502">
    <property type="entry name" value="DNA/RNA_pol_sf"/>
</dbReference>
<keyword evidence="1" id="KW-0460">Magnesium</keyword>
<dbReference type="InterPro" id="IPR022880">
    <property type="entry name" value="DNApol_IV"/>
</dbReference>
<dbReference type="SUPFAM" id="SSF56672">
    <property type="entry name" value="DNA/RNA polymerases"/>
    <property type="match status" value="1"/>
</dbReference>
<keyword evidence="1" id="KW-0515">Mutator protein</keyword>
<name>A0ABY6HXK3_9ARCH</name>
<dbReference type="InterPro" id="IPR001126">
    <property type="entry name" value="UmuC"/>
</dbReference>
<keyword evidence="1 3" id="KW-0548">Nucleotidyltransferase</keyword>
<comment type="catalytic activity">
    <reaction evidence="1">
        <text>DNA(n) + a 2'-deoxyribonucleoside 5'-triphosphate = DNA(n+1) + diphosphate</text>
        <dbReference type="Rhea" id="RHEA:22508"/>
        <dbReference type="Rhea" id="RHEA-COMP:17339"/>
        <dbReference type="Rhea" id="RHEA-COMP:17340"/>
        <dbReference type="ChEBI" id="CHEBI:33019"/>
        <dbReference type="ChEBI" id="CHEBI:61560"/>
        <dbReference type="ChEBI" id="CHEBI:173112"/>
        <dbReference type="EC" id="2.7.7.7"/>
    </reaction>
</comment>
<dbReference type="Gene3D" id="3.30.70.270">
    <property type="match status" value="1"/>
</dbReference>
<dbReference type="EMBL" id="CP104013">
    <property type="protein sequence ID" value="UYP48096.1"/>
    <property type="molecule type" value="Genomic_DNA"/>
</dbReference>
<dbReference type="CDD" id="cd03586">
    <property type="entry name" value="PolY_Pol_IV_kappa"/>
    <property type="match status" value="1"/>
</dbReference>
<comment type="function">
    <text evidence="1">Poorly processive, error-prone DNA polymerase involved in untargeted mutagenesis. Copies undamaged DNA at stalled replication forks, which arise in vivo from mismatched or misaligned primer ends. These misaligned primers can be extended by PolIV. Exhibits no 3'-5' exonuclease (proofreading) activity. May be involved in translesional synthesis.</text>
</comment>
<evidence type="ECO:0000313" key="3">
    <source>
        <dbReference type="EMBL" id="UYP48096.1"/>
    </source>
</evidence>
<dbReference type="Gene3D" id="3.40.1170.60">
    <property type="match status" value="1"/>
</dbReference>